<dbReference type="STRING" id="1033802.SSPSH_001865"/>
<keyword evidence="2 7" id="KW-0489">Methyltransferase</keyword>
<dbReference type="GO" id="GO:0009307">
    <property type="term" value="P:DNA restriction-modification system"/>
    <property type="evidence" value="ECO:0007669"/>
    <property type="project" value="UniProtKB-KW"/>
</dbReference>
<dbReference type="Gene3D" id="3.40.50.150">
    <property type="entry name" value="Vaccinia Virus protein VP39"/>
    <property type="match status" value="1"/>
</dbReference>
<dbReference type="GO" id="GO:0003886">
    <property type="term" value="F:DNA (cytosine-5-)-methyltransferase activity"/>
    <property type="evidence" value="ECO:0007669"/>
    <property type="project" value="UniProtKB-EC"/>
</dbReference>
<sequence>MDFIDLYCGAGFGARGAVAGGGVARLAVDIWQAATATYQCNFPEAHVITSSVDDVEPRRFDPALGADLLLTSPECTSHSLARGNRPADETSLETAISFMPWVDHFRPRWIVIENVARLRAWDRYASLCDQVARRGYEVSECLLNAADFGAPQARKRLFMICGRESSPPTVDALYPVHAPRRTARDIVDSDGTWRTTPLYSKRRAEATVERAERAIAELGRGVPFLIVYYTSDRAGGWQSLDQPLRTITTVDRFGLVTWDGNEPRLRMLQPPELLRAMGADRHLLDVGSRRDKVKLCGNGICSPVMQRIVECLRDIDNRVAREAA</sequence>
<dbReference type="PRINTS" id="PR00105">
    <property type="entry name" value="C5METTRFRASE"/>
</dbReference>
<accession>U2E649</accession>
<evidence type="ECO:0000256" key="5">
    <source>
        <dbReference type="ARBA" id="ARBA00022747"/>
    </source>
</evidence>
<dbReference type="GO" id="GO:0032259">
    <property type="term" value="P:methylation"/>
    <property type="evidence" value="ECO:0007669"/>
    <property type="project" value="UniProtKB-KW"/>
</dbReference>
<protein>
    <recommendedName>
        <fullName evidence="1">DNA (cytosine-5-)-methyltransferase</fullName>
        <ecNumber evidence="1">2.1.1.37</ecNumber>
    </recommendedName>
</protein>
<dbReference type="Proteomes" id="UP000006242">
    <property type="component" value="Unassembled WGS sequence"/>
</dbReference>
<feature type="active site" evidence="7">
    <location>
        <position position="75"/>
    </location>
</feature>
<evidence type="ECO:0000313" key="8">
    <source>
        <dbReference type="EMBL" id="ERJ19256.1"/>
    </source>
</evidence>
<evidence type="ECO:0000256" key="3">
    <source>
        <dbReference type="ARBA" id="ARBA00022679"/>
    </source>
</evidence>
<keyword evidence="4 7" id="KW-0949">S-adenosyl-L-methionine</keyword>
<proteinExistence type="inferred from homology"/>
<evidence type="ECO:0000313" key="9">
    <source>
        <dbReference type="Proteomes" id="UP000006242"/>
    </source>
</evidence>
<name>U2E649_9GAMM</name>
<keyword evidence="3 7" id="KW-0808">Transferase</keyword>
<dbReference type="PANTHER" id="PTHR46098:SF1">
    <property type="entry name" value="TRNA (CYTOSINE(38)-C(5))-METHYLTRANSFERASE"/>
    <property type="match status" value="1"/>
</dbReference>
<evidence type="ECO:0000256" key="2">
    <source>
        <dbReference type="ARBA" id="ARBA00022603"/>
    </source>
</evidence>
<dbReference type="InterPro" id="IPR001525">
    <property type="entry name" value="C5_MeTfrase"/>
</dbReference>
<keyword evidence="9" id="KW-1185">Reference proteome</keyword>
<dbReference type="SUPFAM" id="SSF53335">
    <property type="entry name" value="S-adenosyl-L-methionine-dependent methyltransferases"/>
    <property type="match status" value="1"/>
</dbReference>
<dbReference type="InterPro" id="IPR029063">
    <property type="entry name" value="SAM-dependent_MTases_sf"/>
</dbReference>
<dbReference type="PROSITE" id="PS51679">
    <property type="entry name" value="SAM_MT_C5"/>
    <property type="match status" value="1"/>
</dbReference>
<reference evidence="8 9" key="1">
    <citation type="journal article" date="2011" name="J. Bacteriol.">
        <title>Genome sequence of Salinisphaera shabanensis, a gammaproteobacterium from the harsh, variable environment of the brine-seawater interface of the Shaban Deep in the Red Sea.</title>
        <authorList>
            <person name="Antunes A."/>
            <person name="Alam I."/>
            <person name="Bajic V.B."/>
            <person name="Stingl U."/>
        </authorList>
    </citation>
    <scope>NUCLEOTIDE SEQUENCE [LARGE SCALE GENOMIC DNA]</scope>
    <source>
        <strain evidence="8 9">E1L3A</strain>
    </source>
</reference>
<reference evidence="8 9" key="2">
    <citation type="journal article" date="2013" name="PLoS ONE">
        <title>INDIGO - INtegrated Data Warehouse of MIcrobial GenOmes with Examples from the Red Sea Extremophiles.</title>
        <authorList>
            <person name="Alam I."/>
            <person name="Antunes A."/>
            <person name="Kamau A.A."/>
            <person name="Ba Alawi W."/>
            <person name="Kalkatawi M."/>
            <person name="Stingl U."/>
            <person name="Bajic V.B."/>
        </authorList>
    </citation>
    <scope>NUCLEOTIDE SEQUENCE [LARGE SCALE GENOMIC DNA]</scope>
    <source>
        <strain evidence="8 9">E1L3A</strain>
    </source>
</reference>
<keyword evidence="5" id="KW-0680">Restriction system</keyword>
<dbReference type="Pfam" id="PF00145">
    <property type="entry name" value="DNA_methylase"/>
    <property type="match status" value="1"/>
</dbReference>
<dbReference type="AlphaFoldDB" id="U2E649"/>
<dbReference type="EC" id="2.1.1.37" evidence="1"/>
<evidence type="ECO:0000256" key="6">
    <source>
        <dbReference type="ARBA" id="ARBA00047422"/>
    </source>
</evidence>
<dbReference type="EMBL" id="AFNV02000011">
    <property type="protein sequence ID" value="ERJ19256.1"/>
    <property type="molecule type" value="Genomic_DNA"/>
</dbReference>
<dbReference type="PANTHER" id="PTHR46098">
    <property type="entry name" value="TRNA (CYTOSINE(38)-C(5))-METHYLTRANSFERASE"/>
    <property type="match status" value="1"/>
</dbReference>
<comment type="similarity">
    <text evidence="7">Belongs to the class I-like SAM-binding methyltransferase superfamily. C5-methyltransferase family.</text>
</comment>
<dbReference type="OrthoDB" id="9813719at2"/>
<evidence type="ECO:0000256" key="4">
    <source>
        <dbReference type="ARBA" id="ARBA00022691"/>
    </source>
</evidence>
<organism evidence="8 9">
    <name type="scientific">Salinisphaera shabanensis E1L3A</name>
    <dbReference type="NCBI Taxonomy" id="1033802"/>
    <lineage>
        <taxon>Bacteria</taxon>
        <taxon>Pseudomonadati</taxon>
        <taxon>Pseudomonadota</taxon>
        <taxon>Gammaproteobacteria</taxon>
        <taxon>Salinisphaerales</taxon>
        <taxon>Salinisphaeraceae</taxon>
        <taxon>Salinisphaera</taxon>
    </lineage>
</organism>
<gene>
    <name evidence="8" type="ORF">SSPSH_001865</name>
</gene>
<comment type="catalytic activity">
    <reaction evidence="6">
        <text>a 2'-deoxycytidine in DNA + S-adenosyl-L-methionine = a 5-methyl-2'-deoxycytidine in DNA + S-adenosyl-L-homocysteine + H(+)</text>
        <dbReference type="Rhea" id="RHEA:13681"/>
        <dbReference type="Rhea" id="RHEA-COMP:11369"/>
        <dbReference type="Rhea" id="RHEA-COMP:11370"/>
        <dbReference type="ChEBI" id="CHEBI:15378"/>
        <dbReference type="ChEBI" id="CHEBI:57856"/>
        <dbReference type="ChEBI" id="CHEBI:59789"/>
        <dbReference type="ChEBI" id="CHEBI:85452"/>
        <dbReference type="ChEBI" id="CHEBI:85454"/>
        <dbReference type="EC" id="2.1.1.37"/>
    </reaction>
</comment>
<comment type="caution">
    <text evidence="8">The sequence shown here is derived from an EMBL/GenBank/DDBJ whole genome shotgun (WGS) entry which is preliminary data.</text>
</comment>
<dbReference type="RefSeq" id="WP_006914853.1">
    <property type="nucleotide sequence ID" value="NZ_AFNV02000011.1"/>
</dbReference>
<evidence type="ECO:0000256" key="1">
    <source>
        <dbReference type="ARBA" id="ARBA00011975"/>
    </source>
</evidence>
<dbReference type="eggNOG" id="COG0270">
    <property type="taxonomic scope" value="Bacteria"/>
</dbReference>
<dbReference type="InterPro" id="IPR050750">
    <property type="entry name" value="C5-MTase"/>
</dbReference>
<evidence type="ECO:0000256" key="7">
    <source>
        <dbReference type="PROSITE-ProRule" id="PRU01016"/>
    </source>
</evidence>